<dbReference type="InParanoid" id="H2AX58"/>
<dbReference type="GO" id="GO:0006887">
    <property type="term" value="P:exocytosis"/>
    <property type="evidence" value="ECO:0007669"/>
    <property type="project" value="TreeGrafter"/>
</dbReference>
<feature type="domain" description="T-SNARE coiled-coil homology" evidence="4">
    <location>
        <begin position="637"/>
        <end position="699"/>
    </location>
</feature>
<gene>
    <name evidence="5" type="primary">KAFR0F03620</name>
    <name evidence="5" type="ORF">KAFR_0F03620</name>
</gene>
<dbReference type="GeneID" id="13884426"/>
<feature type="region of interest" description="Disordered" evidence="3">
    <location>
        <begin position="194"/>
        <end position="377"/>
    </location>
</feature>
<evidence type="ECO:0000256" key="3">
    <source>
        <dbReference type="SAM" id="MobiDB-lite"/>
    </source>
</evidence>
<dbReference type="EMBL" id="HE650826">
    <property type="protein sequence ID" value="CCF58958.1"/>
    <property type="molecule type" value="Genomic_DNA"/>
</dbReference>
<feature type="compositionally biased region" description="Low complexity" evidence="3">
    <location>
        <begin position="283"/>
        <end position="301"/>
    </location>
</feature>
<feature type="compositionally biased region" description="Polar residues" evidence="3">
    <location>
        <begin position="302"/>
        <end position="311"/>
    </location>
</feature>
<dbReference type="GO" id="GO:0031201">
    <property type="term" value="C:SNARE complex"/>
    <property type="evidence" value="ECO:0007669"/>
    <property type="project" value="TreeGrafter"/>
</dbReference>
<dbReference type="SUPFAM" id="SSF58038">
    <property type="entry name" value="SNARE fusion complex"/>
    <property type="match status" value="2"/>
</dbReference>
<dbReference type="InterPro" id="IPR000727">
    <property type="entry name" value="T_SNARE_dom"/>
</dbReference>
<dbReference type="eggNOG" id="KOG3065">
    <property type="taxonomic scope" value="Eukaryota"/>
</dbReference>
<dbReference type="GO" id="GO:0005886">
    <property type="term" value="C:plasma membrane"/>
    <property type="evidence" value="ECO:0007669"/>
    <property type="project" value="TreeGrafter"/>
</dbReference>
<dbReference type="CDD" id="cd15857">
    <property type="entry name" value="SNARE_SEC9C"/>
    <property type="match status" value="1"/>
</dbReference>
<sequence length="699" mass="78853">MGIKKVLNVGPPKPVTAEQNREELLERGISVKNPNRTRKTKFAAYGQFARDKGQDRYYAPEGYEQYGRPPEPSGDGSEKGGIDDISNSEDKKKGKKSKRKSLFRRHKPSSSDEESSPQTSPVVKNGYDPYSVNYDSTGSESDIYKSFQSSSNDYGMNYDRSYKKGDYGTTSRYHARAGFSTDAMDYGVDQSVLKEESSPFSNEFSTTNPDSMRQSSNLGISYPSPIAGPSSTSNLNSKSPSSSPKTASPRAAAVRVSSPLNPNISQMDANPYASLNEYNNDYSSSSFQPTSPSKSSNPYSSMTNDSYLTKTTKAKPQHPRNSALQHPSSPKDRPLFRADTSLTADLNRSDSDLKLGAATSPSVKAEDHPGYNLPGRNSVMDKQDILYAQQNPVMIEDDLDLNETIKDYNVDYSDDLNADIIQNGQQLQTWQLQEEEQEGLNEQTSNNYDRGYKTFDEVQREEEERQQEEEEEAVDEIKQEIRFTKQSSVASTRNTLKMAQDAEMSGMNTLGVLGHQSEQLNNVERNLDLMKVQNTIADENIDQLRKYNRNILAVHVSNPFNSKKRKKEREELLRNRKIEEKIMMEQTAKNVNQSVNRIERAMNANSINASDVREKYEKQGILDRAKKYQFENDDEDDEMEVEIDRNLDKIQQVSGRLKKLAVAVGDELDSQQERLGNIENDTDDLDIKLHVNTHRLNGI</sequence>
<keyword evidence="6" id="KW-1185">Reference proteome</keyword>
<feature type="compositionally biased region" description="Polar residues" evidence="3">
    <location>
        <begin position="319"/>
        <end position="328"/>
    </location>
</feature>
<dbReference type="PANTHER" id="PTHR19305">
    <property type="entry name" value="SYNAPTOSOMAL ASSOCIATED PROTEIN"/>
    <property type="match status" value="1"/>
</dbReference>
<evidence type="ECO:0000256" key="2">
    <source>
        <dbReference type="SAM" id="Coils"/>
    </source>
</evidence>
<feature type="region of interest" description="Disordered" evidence="3">
    <location>
        <begin position="1"/>
        <end position="20"/>
    </location>
</feature>
<dbReference type="Proteomes" id="UP000005220">
    <property type="component" value="Chromosome 6"/>
</dbReference>
<evidence type="ECO:0000313" key="6">
    <source>
        <dbReference type="Proteomes" id="UP000005220"/>
    </source>
</evidence>
<feature type="coiled-coil region" evidence="2">
    <location>
        <begin position="458"/>
        <end position="487"/>
    </location>
</feature>
<dbReference type="GO" id="GO:0019905">
    <property type="term" value="F:syntaxin binding"/>
    <property type="evidence" value="ECO:0007669"/>
    <property type="project" value="TreeGrafter"/>
</dbReference>
<proteinExistence type="inferred from homology"/>
<keyword evidence="2" id="KW-0175">Coiled coil</keyword>
<dbReference type="CDD" id="cd15886">
    <property type="entry name" value="SNARE_SEC9N"/>
    <property type="match status" value="1"/>
</dbReference>
<dbReference type="FunCoup" id="H2AX58">
    <property type="interactions" value="94"/>
</dbReference>
<feature type="compositionally biased region" description="Polar residues" evidence="3">
    <location>
        <begin position="198"/>
        <end position="219"/>
    </location>
</feature>
<dbReference type="Gene3D" id="1.20.5.110">
    <property type="match status" value="2"/>
</dbReference>
<evidence type="ECO:0000259" key="4">
    <source>
        <dbReference type="PROSITE" id="PS50192"/>
    </source>
</evidence>
<dbReference type="PANTHER" id="PTHR19305:SF9">
    <property type="entry name" value="SYNAPTOSOMAL-ASSOCIATED PROTEIN 29"/>
    <property type="match status" value="1"/>
</dbReference>
<dbReference type="OrthoDB" id="18679at2759"/>
<dbReference type="PROSITE" id="PS50192">
    <property type="entry name" value="T_SNARE"/>
    <property type="match status" value="1"/>
</dbReference>
<feature type="compositionally biased region" description="Basic residues" evidence="3">
    <location>
        <begin position="93"/>
        <end position="108"/>
    </location>
</feature>
<dbReference type="SMART" id="SM00397">
    <property type="entry name" value="t_SNARE"/>
    <property type="match status" value="2"/>
</dbReference>
<dbReference type="STRING" id="1071382.H2AX58"/>
<dbReference type="AlphaFoldDB" id="H2AX58"/>
<evidence type="ECO:0000256" key="1">
    <source>
        <dbReference type="ARBA" id="ARBA00009480"/>
    </source>
</evidence>
<dbReference type="GO" id="GO:0006906">
    <property type="term" value="P:vesicle fusion"/>
    <property type="evidence" value="ECO:0007669"/>
    <property type="project" value="TreeGrafter"/>
</dbReference>
<evidence type="ECO:0000313" key="5">
    <source>
        <dbReference type="EMBL" id="CCF58958.1"/>
    </source>
</evidence>
<accession>H2AX58</accession>
<dbReference type="GO" id="GO:0005484">
    <property type="term" value="F:SNAP receptor activity"/>
    <property type="evidence" value="ECO:0007669"/>
    <property type="project" value="TreeGrafter"/>
</dbReference>
<name>H2AX58_KAZAF</name>
<dbReference type="KEGG" id="kaf:KAFR_0F03620"/>
<feature type="region of interest" description="Disordered" evidence="3">
    <location>
        <begin position="26"/>
        <end position="170"/>
    </location>
</feature>
<reference evidence="5 6" key="1">
    <citation type="journal article" date="2011" name="Proc. Natl. Acad. Sci. U.S.A.">
        <title>Evolutionary erosion of yeast sex chromosomes by mating-type switching accidents.</title>
        <authorList>
            <person name="Gordon J.L."/>
            <person name="Armisen D."/>
            <person name="Proux-Wera E."/>
            <person name="Oheigeartaigh S.S."/>
            <person name="Byrne K.P."/>
            <person name="Wolfe K.H."/>
        </authorList>
    </citation>
    <scope>NUCLEOTIDE SEQUENCE [LARGE SCALE GENOMIC DNA]</scope>
    <source>
        <strain evidence="6">ATCC 22294 / BCRC 22015 / CBS 2517 / CECT 1963 / NBRC 1671 / NRRL Y-8276</strain>
    </source>
</reference>
<organism evidence="5 6">
    <name type="scientific">Kazachstania africana (strain ATCC 22294 / BCRC 22015 / CBS 2517 / CECT 1963 / NBRC 1671 / NRRL Y-8276)</name>
    <name type="common">Yeast</name>
    <name type="synonym">Kluyveromyces africanus</name>
    <dbReference type="NCBI Taxonomy" id="1071382"/>
    <lineage>
        <taxon>Eukaryota</taxon>
        <taxon>Fungi</taxon>
        <taxon>Dikarya</taxon>
        <taxon>Ascomycota</taxon>
        <taxon>Saccharomycotina</taxon>
        <taxon>Saccharomycetes</taxon>
        <taxon>Saccharomycetales</taxon>
        <taxon>Saccharomycetaceae</taxon>
        <taxon>Kazachstania</taxon>
    </lineage>
</organism>
<protein>
    <recommendedName>
        <fullName evidence="4">t-SNARE coiled-coil homology domain-containing protein</fullName>
    </recommendedName>
</protein>
<feature type="compositionally biased region" description="Basic and acidic residues" evidence="3">
    <location>
        <begin position="76"/>
        <end position="92"/>
    </location>
</feature>
<feature type="compositionally biased region" description="Polar residues" evidence="3">
    <location>
        <begin position="133"/>
        <end position="154"/>
    </location>
</feature>
<dbReference type="HOGENOM" id="CLU_020823_1_0_1"/>
<comment type="similarity">
    <text evidence="1">Belongs to the SNAP-25 family.</text>
</comment>
<feature type="compositionally biased region" description="Low complexity" evidence="3">
    <location>
        <begin position="229"/>
        <end position="259"/>
    </location>
</feature>
<dbReference type="RefSeq" id="XP_003958093.1">
    <property type="nucleotide sequence ID" value="XM_003958044.1"/>
</dbReference>